<gene>
    <name evidence="4" type="ORF">DWW24_14335</name>
    <name evidence="2" type="ORF">L0P03_17750</name>
    <name evidence="3" type="ORF">PN645_04850</name>
</gene>
<comment type="caution">
    <text evidence="4">The sequence shown here is derived from an EMBL/GenBank/DDBJ whole genome shotgun (WGS) entry which is preliminary data.</text>
</comment>
<reference evidence="2" key="2">
    <citation type="submission" date="2022-01" db="EMBL/GenBank/DDBJ databases">
        <title>Collection of gut derived symbiotic bacterial strains cultured from healthy donors.</title>
        <authorList>
            <person name="Lin H."/>
            <person name="Kohout C."/>
            <person name="Waligurski E."/>
            <person name="Pamer E.G."/>
        </authorList>
    </citation>
    <scope>NUCLEOTIDE SEQUENCE</scope>
    <source>
        <strain evidence="2">DFI.1.149</strain>
    </source>
</reference>
<dbReference type="EMBL" id="JAKNDN010000042">
    <property type="protein sequence ID" value="MCG4961668.1"/>
    <property type="molecule type" value="Genomic_DNA"/>
</dbReference>
<dbReference type="InterPro" id="IPR001173">
    <property type="entry name" value="Glyco_trans_2-like"/>
</dbReference>
<accession>A0A3D4ZCK2</accession>
<protein>
    <submittedName>
        <fullName evidence="4">Glycosyltransferase family 2 protein</fullName>
    </submittedName>
</protein>
<evidence type="ECO:0000259" key="1">
    <source>
        <dbReference type="Pfam" id="PF00535"/>
    </source>
</evidence>
<dbReference type="Proteomes" id="UP001212263">
    <property type="component" value="Unassembled WGS sequence"/>
</dbReference>
<dbReference type="Gene3D" id="3.90.550.10">
    <property type="entry name" value="Spore Coat Polysaccharide Biosynthesis Protein SpsA, Chain A"/>
    <property type="match status" value="1"/>
</dbReference>
<dbReference type="EMBL" id="JAQMRD010000004">
    <property type="protein sequence ID" value="MDB9222336.1"/>
    <property type="molecule type" value="Genomic_DNA"/>
</dbReference>
<dbReference type="OMA" id="ITACINW"/>
<name>A0A3D4ZCK2_9BACT</name>
<reference evidence="3" key="3">
    <citation type="submission" date="2023-01" db="EMBL/GenBank/DDBJ databases">
        <title>Human gut microbiome strain richness.</title>
        <authorList>
            <person name="Chen-Liaw A."/>
        </authorList>
    </citation>
    <scope>NUCLEOTIDE SEQUENCE</scope>
    <source>
        <strain evidence="3">RTP21484st1_B7_RTP21484_190118</strain>
    </source>
</reference>
<dbReference type="InterPro" id="IPR050256">
    <property type="entry name" value="Glycosyltransferase_2"/>
</dbReference>
<dbReference type="AlphaFoldDB" id="A0A3D4ZCK2"/>
<dbReference type="SUPFAM" id="SSF53448">
    <property type="entry name" value="Nucleotide-diphospho-sugar transferases"/>
    <property type="match status" value="1"/>
</dbReference>
<proteinExistence type="predicted"/>
<dbReference type="RefSeq" id="WP_013612660.1">
    <property type="nucleotide sequence ID" value="NZ_BAABYK010000001.1"/>
</dbReference>
<dbReference type="PANTHER" id="PTHR48090:SF7">
    <property type="entry name" value="RFBJ PROTEIN"/>
    <property type="match status" value="1"/>
</dbReference>
<dbReference type="GO" id="GO:0016740">
    <property type="term" value="F:transferase activity"/>
    <property type="evidence" value="ECO:0007669"/>
    <property type="project" value="UniProtKB-KW"/>
</dbReference>
<dbReference type="InterPro" id="IPR029044">
    <property type="entry name" value="Nucleotide-diphossugar_trans"/>
</dbReference>
<dbReference type="PANTHER" id="PTHR48090">
    <property type="entry name" value="UNDECAPRENYL-PHOSPHATE 4-DEOXY-4-FORMAMIDO-L-ARABINOSE TRANSFERASE-RELATED"/>
    <property type="match status" value="1"/>
</dbReference>
<sequence>MKKLSIIIPAYNEERSISQILGKIHQTRLIGETEKEILIIDDGSKDSTAEKCRQFMQAHPDLDIHYHLQPFNQGKGAALRTGIALATGDWIIIQDADLEYDPEDYNPLLQWVIENNAKVVYGSRFLKPSNKHSYLRFYLGGRLVTFVTNLLYGQHLTDEPTCYKFFDAQFLKSIPLKCQGFEFCPEVTAKVCKKGIKIHEIPINYYPRSIAEGKKINWKDGLEAIWTLLKYRFKN</sequence>
<dbReference type="Proteomes" id="UP001199750">
    <property type="component" value="Unassembled WGS sequence"/>
</dbReference>
<evidence type="ECO:0000313" key="2">
    <source>
        <dbReference type="EMBL" id="MCG4961668.1"/>
    </source>
</evidence>
<evidence type="ECO:0000313" key="4">
    <source>
        <dbReference type="EMBL" id="RGV22361.1"/>
    </source>
</evidence>
<dbReference type="EMBL" id="QRYW01000032">
    <property type="protein sequence ID" value="RGV22361.1"/>
    <property type="molecule type" value="Genomic_DNA"/>
</dbReference>
<feature type="domain" description="Glycosyltransferase 2-like" evidence="1">
    <location>
        <begin position="5"/>
        <end position="171"/>
    </location>
</feature>
<dbReference type="GeneID" id="61275713"/>
<dbReference type="Proteomes" id="UP000283426">
    <property type="component" value="Unassembled WGS sequence"/>
</dbReference>
<keyword evidence="4" id="KW-0808">Transferase</keyword>
<dbReference type="CDD" id="cd04179">
    <property type="entry name" value="DPM_DPG-synthase_like"/>
    <property type="match status" value="1"/>
</dbReference>
<evidence type="ECO:0000313" key="5">
    <source>
        <dbReference type="Proteomes" id="UP000283426"/>
    </source>
</evidence>
<evidence type="ECO:0000313" key="3">
    <source>
        <dbReference type="EMBL" id="MDB9222336.1"/>
    </source>
</evidence>
<dbReference type="Pfam" id="PF00535">
    <property type="entry name" value="Glycos_transf_2"/>
    <property type="match status" value="1"/>
</dbReference>
<organism evidence="4 5">
    <name type="scientific">Odoribacter splanchnicus</name>
    <dbReference type="NCBI Taxonomy" id="28118"/>
    <lineage>
        <taxon>Bacteria</taxon>
        <taxon>Pseudomonadati</taxon>
        <taxon>Bacteroidota</taxon>
        <taxon>Bacteroidia</taxon>
        <taxon>Bacteroidales</taxon>
        <taxon>Odoribacteraceae</taxon>
        <taxon>Odoribacter</taxon>
    </lineage>
</organism>
<reference evidence="4 5" key="1">
    <citation type="submission" date="2018-08" db="EMBL/GenBank/DDBJ databases">
        <title>A genome reference for cultivated species of the human gut microbiota.</title>
        <authorList>
            <person name="Zou Y."/>
            <person name="Xue W."/>
            <person name="Luo G."/>
        </authorList>
    </citation>
    <scope>NUCLEOTIDE SEQUENCE [LARGE SCALE GENOMIC DNA]</scope>
    <source>
        <strain evidence="4 5">AF14-6AC</strain>
    </source>
</reference>